<dbReference type="AlphaFoldDB" id="A0A1I3M164"/>
<gene>
    <name evidence="2" type="ORF">SAMN05216561_114157</name>
</gene>
<accession>A0A1I3M164</accession>
<name>A0A1I3M164_9ACTN</name>
<feature type="chain" id="PRO_5038741715" evidence="1">
    <location>
        <begin position="22"/>
        <end position="88"/>
    </location>
</feature>
<sequence>MLLAAFALVVLAAACGLLVRAGAPRPTPYDEPSAAVWREAALAERSEVRDLQQAIVHALETRSDLYAHTVLRSALDRSHGYEPVRVSL</sequence>
<reference evidence="2 3" key="1">
    <citation type="submission" date="2016-10" db="EMBL/GenBank/DDBJ databases">
        <authorList>
            <person name="de Groot N.N."/>
        </authorList>
    </citation>
    <scope>NUCLEOTIDE SEQUENCE [LARGE SCALE GENOMIC DNA]</scope>
    <source>
        <strain evidence="2 3">CGMCC 1.11156</strain>
    </source>
</reference>
<protein>
    <submittedName>
        <fullName evidence="2">Uncharacterized protein</fullName>
    </submittedName>
</protein>
<keyword evidence="1" id="KW-0732">Signal</keyword>
<dbReference type="RefSeq" id="WP_091115595.1">
    <property type="nucleotide sequence ID" value="NZ_BKAF01000017.1"/>
</dbReference>
<proteinExistence type="predicted"/>
<keyword evidence="3" id="KW-1185">Reference proteome</keyword>
<evidence type="ECO:0000256" key="1">
    <source>
        <dbReference type="SAM" id="SignalP"/>
    </source>
</evidence>
<dbReference type="Proteomes" id="UP000198649">
    <property type="component" value="Unassembled WGS sequence"/>
</dbReference>
<organism evidence="2 3">
    <name type="scientific">Nocardioides psychrotolerans</name>
    <dbReference type="NCBI Taxonomy" id="1005945"/>
    <lineage>
        <taxon>Bacteria</taxon>
        <taxon>Bacillati</taxon>
        <taxon>Actinomycetota</taxon>
        <taxon>Actinomycetes</taxon>
        <taxon>Propionibacteriales</taxon>
        <taxon>Nocardioidaceae</taxon>
        <taxon>Nocardioides</taxon>
    </lineage>
</organism>
<evidence type="ECO:0000313" key="2">
    <source>
        <dbReference type="EMBL" id="SFI90667.1"/>
    </source>
</evidence>
<dbReference type="EMBL" id="FOQG01000014">
    <property type="protein sequence ID" value="SFI90667.1"/>
    <property type="molecule type" value="Genomic_DNA"/>
</dbReference>
<feature type="signal peptide" evidence="1">
    <location>
        <begin position="1"/>
        <end position="21"/>
    </location>
</feature>
<evidence type="ECO:0000313" key="3">
    <source>
        <dbReference type="Proteomes" id="UP000198649"/>
    </source>
</evidence>
<dbReference type="STRING" id="1005945.SAMN05216561_114157"/>